<dbReference type="EMBL" id="CALOZG010000001">
    <property type="protein sequence ID" value="CAH3888638.1"/>
    <property type="molecule type" value="Genomic_DNA"/>
</dbReference>
<dbReference type="AlphaFoldDB" id="A0A9P0SMJ7"/>
<evidence type="ECO:0000313" key="2">
    <source>
        <dbReference type="Proteomes" id="UP001152562"/>
    </source>
</evidence>
<organism evidence="1 2">
    <name type="scientific">Pieris brassicae</name>
    <name type="common">White butterfly</name>
    <name type="synonym">Large white butterfly</name>
    <dbReference type="NCBI Taxonomy" id="7116"/>
    <lineage>
        <taxon>Eukaryota</taxon>
        <taxon>Metazoa</taxon>
        <taxon>Ecdysozoa</taxon>
        <taxon>Arthropoda</taxon>
        <taxon>Hexapoda</taxon>
        <taxon>Insecta</taxon>
        <taxon>Pterygota</taxon>
        <taxon>Neoptera</taxon>
        <taxon>Endopterygota</taxon>
        <taxon>Lepidoptera</taxon>
        <taxon>Glossata</taxon>
        <taxon>Ditrysia</taxon>
        <taxon>Papilionoidea</taxon>
        <taxon>Pieridae</taxon>
        <taxon>Pierinae</taxon>
        <taxon>Pieris</taxon>
    </lineage>
</organism>
<reference evidence="1" key="1">
    <citation type="submission" date="2022-05" db="EMBL/GenBank/DDBJ databases">
        <authorList>
            <person name="Okamura Y."/>
        </authorList>
    </citation>
    <scope>NUCLEOTIDE SEQUENCE</scope>
</reference>
<evidence type="ECO:0008006" key="3">
    <source>
        <dbReference type="Google" id="ProtNLM"/>
    </source>
</evidence>
<dbReference type="PANTHER" id="PTHR11439">
    <property type="entry name" value="GAG-POL-RELATED RETROTRANSPOSON"/>
    <property type="match status" value="1"/>
</dbReference>
<comment type="caution">
    <text evidence="1">The sequence shown here is derived from an EMBL/GenBank/DDBJ whole genome shotgun (WGS) entry which is preliminary data.</text>
</comment>
<evidence type="ECO:0000313" key="1">
    <source>
        <dbReference type="EMBL" id="CAH3888638.1"/>
    </source>
</evidence>
<gene>
    <name evidence="1" type="ORF">PIBRA_LOCUS747</name>
</gene>
<proteinExistence type="predicted"/>
<name>A0A9P0SMJ7_PIEBR</name>
<accession>A0A9P0SMJ7</accession>
<protein>
    <recommendedName>
        <fullName evidence="3">Reverse transcriptase Ty1/copia-type domain-containing protein</fullName>
    </recommendedName>
</protein>
<sequence length="137" mass="15621">MLETHASHAMIADGPLSWTSKRQPIVALSSTEAEYVAAADCCKEALYLKSLLQEITGLDIKINLHVDNQSSIQLENLGSFKKRSKHIDERYYFIHEHFVHGLIIISYCPTEIQLADIMTKPLSKVKFERHCARLMHV</sequence>
<dbReference type="Proteomes" id="UP001152562">
    <property type="component" value="Unassembled WGS sequence"/>
</dbReference>
<keyword evidence="2" id="KW-1185">Reference proteome</keyword>
<dbReference type="CDD" id="cd09272">
    <property type="entry name" value="RNase_HI_RT_Ty1"/>
    <property type="match status" value="1"/>
</dbReference>